<sequence>MDVLNKFCSTVSSTVSQLSGVLPGNPVTREYEVTNHIGSAGPGLLWKIYSGYKKSTKQSASIFVFEKRQVVPQDRDVLLETLKRGIGQLTKLRHPQILVVQHPLEESRDCLAFATEPVFASLANILGKKDNMPQNIEAINNYKLYDVEIKYGLLQISEGLAFLHKDAKILHMNLCPSSIVINEQGAWKIFGFDFAILNSSSDATPMWKCPDPRSFRHELARPDLDYLAPECGLTESISPPSDIFSLGVLIFAIYNSGRTPFSNTDWHSYTANMSKLKLLQNGQLNNVAEGVRALVKIMLTSTPELRPDEHDFSKIDFFEDVGVKALNYLDSLFQWDNRQKSHFYKGLPQVLDKLPHRVCLYRVIPCLVKEFVNPMMVPFVLPSVFFIAENCSKQEFSTHILPHLITVMKIQNPIQILLIFMQKMDFLLKMTPCEEVKSHILPMLYRGFETDTQEIQELCLSNLPNFANLIEYPALKNAVLPRIKRLCISTSYISIRVNCLLCIGKLLDSLDKWLVMDEVLPFLPEIPSKEPAVLMGILGIYKLVLTNKKMMMSKEFMAQKAIPFLMPLAVENFLTLNQFNTIMSVIKDMVGRVEVEHKVKLEQLQEQQKTLESSMAVTSLSNNNADPPLPDLFSLRTDDKKSTPPPSQKPTLTLEEKQRIIAESEASKQLMSQVPLNLSVVTNNKPKPQPKDLTASLLDSNNFTLGTSKPQTFGLSNTTTQAFPTNTSLNNSFTMSSVSMPFTGNAKGNGFAGGFQSQNFSNLNSSSSLSQMTNNQMMSLNSNSFMKSPGNASQEWGSWNSNLQTPLLTPSSQAPSLRVQQAPKPLSNDDINDLLS</sequence>
<dbReference type="PROSITE" id="PS50011">
    <property type="entry name" value="PROTEIN_KINASE_DOM"/>
    <property type="match status" value="1"/>
</dbReference>
<dbReference type="FunFam" id="3.30.200.20:FF:000179">
    <property type="entry name" value="SCY1 like pseudokinase 2"/>
    <property type="match status" value="1"/>
</dbReference>
<reference evidence="4" key="1">
    <citation type="submission" date="2022-01" db="UniProtKB">
        <authorList>
            <consortium name="EnsemblMetazoa"/>
        </authorList>
    </citation>
    <scope>IDENTIFICATION</scope>
</reference>
<gene>
    <name evidence="4" type="primary">106666350</name>
</gene>
<dbReference type="Proteomes" id="UP000494040">
    <property type="component" value="Unassembled WGS sequence"/>
</dbReference>
<accession>A0A8I6RLZ7</accession>
<dbReference type="GO" id="GO:0005524">
    <property type="term" value="F:ATP binding"/>
    <property type="evidence" value="ECO:0007669"/>
    <property type="project" value="InterPro"/>
</dbReference>
<dbReference type="GO" id="GO:0004672">
    <property type="term" value="F:protein kinase activity"/>
    <property type="evidence" value="ECO:0007669"/>
    <property type="project" value="InterPro"/>
</dbReference>
<dbReference type="InterPro" id="IPR051177">
    <property type="entry name" value="CIK-Related_Protein"/>
</dbReference>
<feature type="region of interest" description="Disordered" evidence="2">
    <location>
        <begin position="782"/>
        <end position="836"/>
    </location>
</feature>
<dbReference type="InterPro" id="IPR011009">
    <property type="entry name" value="Kinase-like_dom_sf"/>
</dbReference>
<organism evidence="4 5">
    <name type="scientific">Cimex lectularius</name>
    <name type="common">Bed bug</name>
    <name type="synonym">Acanthia lectularia</name>
    <dbReference type="NCBI Taxonomy" id="79782"/>
    <lineage>
        <taxon>Eukaryota</taxon>
        <taxon>Metazoa</taxon>
        <taxon>Ecdysozoa</taxon>
        <taxon>Arthropoda</taxon>
        <taxon>Hexapoda</taxon>
        <taxon>Insecta</taxon>
        <taxon>Pterygota</taxon>
        <taxon>Neoptera</taxon>
        <taxon>Paraneoptera</taxon>
        <taxon>Hemiptera</taxon>
        <taxon>Heteroptera</taxon>
        <taxon>Panheteroptera</taxon>
        <taxon>Cimicomorpha</taxon>
        <taxon>Cimicidae</taxon>
        <taxon>Cimex</taxon>
    </lineage>
</organism>
<dbReference type="OMA" id="MAHKCIP"/>
<dbReference type="PANTHER" id="PTHR12984">
    <property type="entry name" value="SCY1-RELATED S/T PROTEIN KINASE-LIKE"/>
    <property type="match status" value="1"/>
</dbReference>
<evidence type="ECO:0000259" key="3">
    <source>
        <dbReference type="PROSITE" id="PS50011"/>
    </source>
</evidence>
<feature type="compositionally biased region" description="Polar residues" evidence="2">
    <location>
        <begin position="782"/>
        <end position="819"/>
    </location>
</feature>
<comment type="similarity">
    <text evidence="1">Belongs to the protein kinase superfamily.</text>
</comment>
<evidence type="ECO:0000256" key="1">
    <source>
        <dbReference type="ARBA" id="ARBA00038349"/>
    </source>
</evidence>
<dbReference type="Gene3D" id="3.30.200.20">
    <property type="entry name" value="Phosphorylase Kinase, domain 1"/>
    <property type="match status" value="1"/>
</dbReference>
<proteinExistence type="inferred from homology"/>
<evidence type="ECO:0000256" key="2">
    <source>
        <dbReference type="SAM" id="MobiDB-lite"/>
    </source>
</evidence>
<dbReference type="AlphaFoldDB" id="A0A8I6RLZ7"/>
<dbReference type="Gene3D" id="1.10.510.10">
    <property type="entry name" value="Transferase(Phosphotransferase) domain 1"/>
    <property type="match status" value="1"/>
</dbReference>
<evidence type="ECO:0000313" key="4">
    <source>
        <dbReference type="EnsemblMetazoa" id="XP_014248964.1"/>
    </source>
</evidence>
<dbReference type="InterPro" id="IPR000719">
    <property type="entry name" value="Prot_kinase_dom"/>
</dbReference>
<dbReference type="PANTHER" id="PTHR12984:SF6">
    <property type="entry name" value="SCY1-LIKE PROTEIN 2"/>
    <property type="match status" value="1"/>
</dbReference>
<dbReference type="Pfam" id="PF00069">
    <property type="entry name" value="Pkinase"/>
    <property type="match status" value="1"/>
</dbReference>
<dbReference type="EnsemblMetazoa" id="XM_014393478.2">
    <property type="protein sequence ID" value="XP_014248964.1"/>
    <property type="gene ID" value="LOC106666350"/>
</dbReference>
<dbReference type="SUPFAM" id="SSF56112">
    <property type="entry name" value="Protein kinase-like (PK-like)"/>
    <property type="match status" value="1"/>
</dbReference>
<evidence type="ECO:0000313" key="5">
    <source>
        <dbReference type="Proteomes" id="UP000494040"/>
    </source>
</evidence>
<keyword evidence="5" id="KW-1185">Reference proteome</keyword>
<dbReference type="SMART" id="SM00220">
    <property type="entry name" value="S_TKc"/>
    <property type="match status" value="1"/>
</dbReference>
<feature type="compositionally biased region" description="Polar residues" evidence="2">
    <location>
        <begin position="613"/>
        <end position="625"/>
    </location>
</feature>
<dbReference type="KEGG" id="clec:106666350"/>
<dbReference type="SUPFAM" id="SSF48371">
    <property type="entry name" value="ARM repeat"/>
    <property type="match status" value="1"/>
</dbReference>
<feature type="domain" description="Protein kinase" evidence="3">
    <location>
        <begin position="31"/>
        <end position="318"/>
    </location>
</feature>
<dbReference type="CDD" id="cd14011">
    <property type="entry name" value="PK_SCY1_like"/>
    <property type="match status" value="1"/>
</dbReference>
<feature type="region of interest" description="Disordered" evidence="2">
    <location>
        <begin position="612"/>
        <end position="653"/>
    </location>
</feature>
<dbReference type="Gene3D" id="1.25.10.10">
    <property type="entry name" value="Leucine-rich Repeat Variant"/>
    <property type="match status" value="1"/>
</dbReference>
<dbReference type="InterPro" id="IPR016024">
    <property type="entry name" value="ARM-type_fold"/>
</dbReference>
<dbReference type="FunFam" id="1.25.10.10:FF:000189">
    <property type="entry name" value="SCY1-like pseudokinase 2"/>
    <property type="match status" value="1"/>
</dbReference>
<name>A0A8I6RLZ7_CIMLE</name>
<dbReference type="InterPro" id="IPR011989">
    <property type="entry name" value="ARM-like"/>
</dbReference>
<protein>
    <recommendedName>
        <fullName evidence="3">Protein kinase domain-containing protein</fullName>
    </recommendedName>
</protein>
<dbReference type="OrthoDB" id="79687at2759"/>